<feature type="non-terminal residue" evidence="1">
    <location>
        <position position="1"/>
    </location>
</feature>
<dbReference type="AlphaFoldDB" id="A0A4R0R681"/>
<reference evidence="1 2" key="1">
    <citation type="submission" date="2018-11" db="EMBL/GenBank/DDBJ databases">
        <title>Genome assembly of Steccherinum ochraceum LE-BIN_3174, the white-rot fungus of the Steccherinaceae family (The Residual Polyporoid clade, Polyporales, Basidiomycota).</title>
        <authorList>
            <person name="Fedorova T.V."/>
            <person name="Glazunova O.A."/>
            <person name="Landesman E.O."/>
            <person name="Moiseenko K.V."/>
            <person name="Psurtseva N.V."/>
            <person name="Savinova O.S."/>
            <person name="Shakhova N.V."/>
            <person name="Tyazhelova T.V."/>
            <person name="Vasina D.V."/>
        </authorList>
    </citation>
    <scope>NUCLEOTIDE SEQUENCE [LARGE SCALE GENOMIC DNA]</scope>
    <source>
        <strain evidence="1 2">LE-BIN_3174</strain>
    </source>
</reference>
<evidence type="ECO:0000313" key="1">
    <source>
        <dbReference type="EMBL" id="TCD60405.1"/>
    </source>
</evidence>
<dbReference type="Proteomes" id="UP000292702">
    <property type="component" value="Unassembled WGS sequence"/>
</dbReference>
<proteinExistence type="predicted"/>
<comment type="caution">
    <text evidence="1">The sequence shown here is derived from an EMBL/GenBank/DDBJ whole genome shotgun (WGS) entry which is preliminary data.</text>
</comment>
<name>A0A4R0R681_9APHY</name>
<accession>A0A4R0R681</accession>
<keyword evidence="2" id="KW-1185">Reference proteome</keyword>
<dbReference type="EMBL" id="RWJN01000603">
    <property type="protein sequence ID" value="TCD60405.1"/>
    <property type="molecule type" value="Genomic_DNA"/>
</dbReference>
<organism evidence="1 2">
    <name type="scientific">Steccherinum ochraceum</name>
    <dbReference type="NCBI Taxonomy" id="92696"/>
    <lineage>
        <taxon>Eukaryota</taxon>
        <taxon>Fungi</taxon>
        <taxon>Dikarya</taxon>
        <taxon>Basidiomycota</taxon>
        <taxon>Agaricomycotina</taxon>
        <taxon>Agaricomycetes</taxon>
        <taxon>Polyporales</taxon>
        <taxon>Steccherinaceae</taxon>
        <taxon>Steccherinum</taxon>
    </lineage>
</organism>
<sequence>ELATRPLLAASTSCGSPIKSTPCCPGAPTTTSLCCSNAGSSSPAISSYLETSNLSVPCSNCEPSSTPPQTLATCLARIYPSPPRTGSALKKSLPLP</sequence>
<gene>
    <name evidence="1" type="ORF">EIP91_010231</name>
</gene>
<feature type="non-terminal residue" evidence="1">
    <location>
        <position position="96"/>
    </location>
</feature>
<protein>
    <submittedName>
        <fullName evidence="1">Uncharacterized protein</fullName>
    </submittedName>
</protein>
<evidence type="ECO:0000313" key="2">
    <source>
        <dbReference type="Proteomes" id="UP000292702"/>
    </source>
</evidence>